<accession>A0A1G7M7L5</accession>
<dbReference type="RefSeq" id="WP_089830550.1">
    <property type="nucleotide sequence ID" value="NZ_FNBN01000002.1"/>
</dbReference>
<organism evidence="1 2">
    <name type="scientific">Chitinophaga filiformis</name>
    <name type="common">Myxococcus filiformis</name>
    <name type="synonym">Flexibacter filiformis</name>
    <dbReference type="NCBI Taxonomy" id="104663"/>
    <lineage>
        <taxon>Bacteria</taxon>
        <taxon>Pseudomonadati</taxon>
        <taxon>Bacteroidota</taxon>
        <taxon>Chitinophagia</taxon>
        <taxon>Chitinophagales</taxon>
        <taxon>Chitinophagaceae</taxon>
        <taxon>Chitinophaga</taxon>
    </lineage>
</organism>
<gene>
    <name evidence="1" type="ORF">SAMN04488121_102303</name>
</gene>
<proteinExistence type="predicted"/>
<name>A0A1G7M7L5_CHIFI</name>
<sequence>MFNKSNNSSVEFIKEKLGLLANAFKTITIRYAYNDAISTHIVELTPEEEYYNNTALDKCWIPISLEFKTLFENEDITFISSDSILKISDPAFEWNTNGKIAKEQSHFQFPRDVLPTPGQRISLA</sequence>
<protein>
    <submittedName>
        <fullName evidence="1">Uncharacterized protein</fullName>
    </submittedName>
</protein>
<dbReference type="EMBL" id="FNBN01000002">
    <property type="protein sequence ID" value="SDF57190.1"/>
    <property type="molecule type" value="Genomic_DNA"/>
</dbReference>
<evidence type="ECO:0000313" key="1">
    <source>
        <dbReference type="EMBL" id="SDF57190.1"/>
    </source>
</evidence>
<dbReference type="OrthoDB" id="673811at2"/>
<evidence type="ECO:0000313" key="2">
    <source>
        <dbReference type="Proteomes" id="UP000199045"/>
    </source>
</evidence>
<dbReference type="Proteomes" id="UP000199045">
    <property type="component" value="Unassembled WGS sequence"/>
</dbReference>
<dbReference type="AlphaFoldDB" id="A0A1G7M7L5"/>
<reference evidence="1 2" key="1">
    <citation type="submission" date="2016-10" db="EMBL/GenBank/DDBJ databases">
        <authorList>
            <person name="de Groot N.N."/>
        </authorList>
    </citation>
    <scope>NUCLEOTIDE SEQUENCE [LARGE SCALE GENOMIC DNA]</scope>
    <source>
        <strain evidence="1 2">DSM 527</strain>
    </source>
</reference>